<dbReference type="PROSITE" id="PS51186">
    <property type="entry name" value="GNAT"/>
    <property type="match status" value="1"/>
</dbReference>
<protein>
    <submittedName>
        <fullName evidence="2">GCN5-related N-acetyltransferase</fullName>
    </submittedName>
</protein>
<feature type="domain" description="N-acetyltransferase" evidence="1">
    <location>
        <begin position="9"/>
        <end position="163"/>
    </location>
</feature>
<dbReference type="PANTHER" id="PTHR43792">
    <property type="entry name" value="GNAT FAMILY, PUTATIVE (AFU_ORTHOLOGUE AFUA_3G00765)-RELATED-RELATED"/>
    <property type="match status" value="1"/>
</dbReference>
<proteinExistence type="predicted"/>
<dbReference type="InterPro" id="IPR051531">
    <property type="entry name" value="N-acetyltransferase"/>
</dbReference>
<evidence type="ECO:0000313" key="3">
    <source>
        <dbReference type="Proteomes" id="UP000001982"/>
    </source>
</evidence>
<dbReference type="eggNOG" id="COG1670">
    <property type="taxonomic scope" value="Bacteria"/>
</dbReference>
<dbReference type="InterPro" id="IPR016181">
    <property type="entry name" value="Acyl_CoA_acyltransferase"/>
</dbReference>
<dbReference type="KEGG" id="sdn:Sden_2677"/>
<dbReference type="InterPro" id="IPR000182">
    <property type="entry name" value="GNAT_dom"/>
</dbReference>
<dbReference type="Proteomes" id="UP000001982">
    <property type="component" value="Chromosome"/>
</dbReference>
<evidence type="ECO:0000259" key="1">
    <source>
        <dbReference type="PROSITE" id="PS51186"/>
    </source>
</evidence>
<evidence type="ECO:0000313" key="2">
    <source>
        <dbReference type="EMBL" id="ABE55956.1"/>
    </source>
</evidence>
<dbReference type="Gene3D" id="3.40.630.30">
    <property type="match status" value="1"/>
</dbReference>
<dbReference type="EMBL" id="CP000302">
    <property type="protein sequence ID" value="ABE55956.1"/>
    <property type="molecule type" value="Genomic_DNA"/>
</dbReference>
<dbReference type="SUPFAM" id="SSF55729">
    <property type="entry name" value="Acyl-CoA N-acyltransferases (Nat)"/>
    <property type="match status" value="1"/>
</dbReference>
<keyword evidence="2" id="KW-0808">Transferase</keyword>
<organism evidence="2 3">
    <name type="scientific">Shewanella denitrificans (strain OS217 / ATCC BAA-1090 / DSM 15013)</name>
    <dbReference type="NCBI Taxonomy" id="318161"/>
    <lineage>
        <taxon>Bacteria</taxon>
        <taxon>Pseudomonadati</taxon>
        <taxon>Pseudomonadota</taxon>
        <taxon>Gammaproteobacteria</taxon>
        <taxon>Alteromonadales</taxon>
        <taxon>Shewanellaceae</taxon>
        <taxon>Shewanella</taxon>
    </lineage>
</organism>
<accession>Q12KS0</accession>
<reference evidence="2 3" key="1">
    <citation type="submission" date="2006-03" db="EMBL/GenBank/DDBJ databases">
        <title>Complete sequence of Shewanella denitrificans OS217.</title>
        <authorList>
            <consortium name="US DOE Joint Genome Institute"/>
            <person name="Copeland A."/>
            <person name="Lucas S."/>
            <person name="Lapidus A."/>
            <person name="Barry K."/>
            <person name="Detter J.C."/>
            <person name="Glavina del Rio T."/>
            <person name="Hammon N."/>
            <person name="Israni S."/>
            <person name="Dalin E."/>
            <person name="Tice H."/>
            <person name="Pitluck S."/>
            <person name="Brettin T."/>
            <person name="Bruce D."/>
            <person name="Han C."/>
            <person name="Tapia R."/>
            <person name="Gilna P."/>
            <person name="Kiss H."/>
            <person name="Schmutz J."/>
            <person name="Larimer F."/>
            <person name="Land M."/>
            <person name="Hauser L."/>
            <person name="Kyrpides N."/>
            <person name="Lykidis A."/>
            <person name="Richardson P."/>
        </authorList>
    </citation>
    <scope>NUCLEOTIDE SEQUENCE [LARGE SCALE GENOMIC DNA]</scope>
    <source>
        <strain evidence="3">OS217 / ATCC BAA-1090 / DSM 15013</strain>
    </source>
</reference>
<dbReference type="HOGENOM" id="CLU_013985_3_1_6"/>
<dbReference type="PANTHER" id="PTHR43792:SF1">
    <property type="entry name" value="N-ACETYLTRANSFERASE DOMAIN-CONTAINING PROTEIN"/>
    <property type="match status" value="1"/>
</dbReference>
<dbReference type="OrthoDB" id="9798081at2"/>
<name>Q12KS0_SHEDO</name>
<dbReference type="Pfam" id="PF13302">
    <property type="entry name" value="Acetyltransf_3"/>
    <property type="match status" value="1"/>
</dbReference>
<dbReference type="AlphaFoldDB" id="Q12KS0"/>
<dbReference type="RefSeq" id="WP_011497107.1">
    <property type="nucleotide sequence ID" value="NC_007954.1"/>
</dbReference>
<dbReference type="STRING" id="318161.Sden_2677"/>
<gene>
    <name evidence="2" type="ordered locus">Sden_2677</name>
</gene>
<sequence>MIVLQTERLNLRHFTADDKAFVLALYQSPGFLNYIGDRGIHSEADALAYITTRLIPSYQNLGFGLYLVERKEDLTPVGTCGLVKRDTLEQVDLGYGFAEAYFGQGFAYEACAAVIDYAAEEHGLSSLLAIVQSDNAASITLLNKLKFHYLRCQQVLTLQVNIDVYRLSAMK</sequence>
<dbReference type="GO" id="GO:0016747">
    <property type="term" value="F:acyltransferase activity, transferring groups other than amino-acyl groups"/>
    <property type="evidence" value="ECO:0007669"/>
    <property type="project" value="InterPro"/>
</dbReference>
<keyword evidence="3" id="KW-1185">Reference proteome</keyword>